<proteinExistence type="predicted"/>
<protein>
    <recommendedName>
        <fullName evidence="3">Zinc knuckle CX2CX4HX4C domain-containing protein</fullName>
    </recommendedName>
</protein>
<evidence type="ECO:0000313" key="1">
    <source>
        <dbReference type="EMBL" id="TXG71331.1"/>
    </source>
</evidence>
<dbReference type="AlphaFoldDB" id="A0A5C7IPW0"/>
<evidence type="ECO:0000313" key="2">
    <source>
        <dbReference type="Proteomes" id="UP000323000"/>
    </source>
</evidence>
<organism evidence="1 2">
    <name type="scientific">Acer yangbiense</name>
    <dbReference type="NCBI Taxonomy" id="1000413"/>
    <lineage>
        <taxon>Eukaryota</taxon>
        <taxon>Viridiplantae</taxon>
        <taxon>Streptophyta</taxon>
        <taxon>Embryophyta</taxon>
        <taxon>Tracheophyta</taxon>
        <taxon>Spermatophyta</taxon>
        <taxon>Magnoliopsida</taxon>
        <taxon>eudicotyledons</taxon>
        <taxon>Gunneridae</taxon>
        <taxon>Pentapetalae</taxon>
        <taxon>rosids</taxon>
        <taxon>malvids</taxon>
        <taxon>Sapindales</taxon>
        <taxon>Sapindaceae</taxon>
        <taxon>Hippocastanoideae</taxon>
        <taxon>Acereae</taxon>
        <taxon>Acer</taxon>
    </lineage>
</organism>
<reference evidence="2" key="1">
    <citation type="journal article" date="2019" name="Gigascience">
        <title>De novo genome assembly of the endangered Acer yangbiense, a plant species with extremely small populations endemic to Yunnan Province, China.</title>
        <authorList>
            <person name="Yang J."/>
            <person name="Wariss H.M."/>
            <person name="Tao L."/>
            <person name="Zhang R."/>
            <person name="Yun Q."/>
            <person name="Hollingsworth P."/>
            <person name="Dao Z."/>
            <person name="Luo G."/>
            <person name="Guo H."/>
            <person name="Ma Y."/>
            <person name="Sun W."/>
        </authorList>
    </citation>
    <scope>NUCLEOTIDE SEQUENCE [LARGE SCALE GENOMIC DNA]</scope>
    <source>
        <strain evidence="2">cv. Malutang</strain>
    </source>
</reference>
<evidence type="ECO:0008006" key="3">
    <source>
        <dbReference type="Google" id="ProtNLM"/>
    </source>
</evidence>
<gene>
    <name evidence="1" type="ORF">EZV62_006266</name>
</gene>
<keyword evidence="2" id="KW-1185">Reference proteome</keyword>
<accession>A0A5C7IPW0</accession>
<dbReference type="EMBL" id="VAHF01000002">
    <property type="protein sequence ID" value="TXG71331.1"/>
    <property type="molecule type" value="Genomic_DNA"/>
</dbReference>
<comment type="caution">
    <text evidence="1">The sequence shown here is derived from an EMBL/GenBank/DDBJ whole genome shotgun (WGS) entry which is preliminary data.</text>
</comment>
<dbReference type="Proteomes" id="UP000323000">
    <property type="component" value="Chromosome 2"/>
</dbReference>
<sequence>MDVRLLINYMGQWDELQYVGGETFVELVSKELTYLELENLVFEFIYVDRTLYALRISSVVSTDNGRRKYHICRDRDVGFLLHTGTHCLRRQQSHIVRRETISLSHTRFTKTNFNSFCHDYYSTSWLQTAYAPPINPVPHVSIWEVPEEVKCMIVLPPKSKRQSGRPKEIRVPSAGEVTRIQHYTKCGETGHNRLGCSNPYRIPSTGQSSTSISQDQLVSQDQPVRRQCACSVCHVLGHNRKTCPLVDRSQSTAGPSSDANTSQ</sequence>
<name>A0A5C7IPW0_9ROSI</name>
<dbReference type="OrthoDB" id="1254724at2759"/>